<dbReference type="AlphaFoldDB" id="A0A6M4H4A7"/>
<evidence type="ECO:0000313" key="4">
    <source>
        <dbReference type="EMBL" id="QJR14290.1"/>
    </source>
</evidence>
<dbReference type="EC" id="3.6.1.22" evidence="4"/>
<protein>
    <submittedName>
        <fullName evidence="4">NADH pyrophosphatase</fullName>
        <ecNumber evidence="4">3.6.1.22</ecNumber>
    </submittedName>
</protein>
<evidence type="ECO:0000313" key="5">
    <source>
        <dbReference type="Proteomes" id="UP000503096"/>
    </source>
</evidence>
<dbReference type="PROSITE" id="PS51462">
    <property type="entry name" value="NUDIX"/>
    <property type="match status" value="1"/>
</dbReference>
<dbReference type="CDD" id="cd04511">
    <property type="entry name" value="NUDIX_Hydrolase"/>
    <property type="match status" value="1"/>
</dbReference>
<dbReference type="Pfam" id="PF14803">
    <property type="entry name" value="Zn_ribbon_Nudix"/>
    <property type="match status" value="1"/>
</dbReference>
<dbReference type="PROSITE" id="PS00893">
    <property type="entry name" value="NUDIX_BOX"/>
    <property type="match status" value="1"/>
</dbReference>
<dbReference type="Proteomes" id="UP000503096">
    <property type="component" value="Chromosome"/>
</dbReference>
<dbReference type="PANTHER" id="PTHR43222">
    <property type="entry name" value="NUDIX HYDROLASE 23"/>
    <property type="match status" value="1"/>
</dbReference>
<keyword evidence="2 4" id="KW-0378">Hydrolase</keyword>
<dbReference type="SUPFAM" id="SSF55811">
    <property type="entry name" value="Nudix"/>
    <property type="match status" value="1"/>
</dbReference>
<dbReference type="Pfam" id="PF00293">
    <property type="entry name" value="NUDIX"/>
    <property type="match status" value="1"/>
</dbReference>
<proteinExistence type="predicted"/>
<dbReference type="GO" id="GO:0016787">
    <property type="term" value="F:hydrolase activity"/>
    <property type="evidence" value="ECO:0007669"/>
    <property type="project" value="UniProtKB-KW"/>
</dbReference>
<evidence type="ECO:0000256" key="1">
    <source>
        <dbReference type="ARBA" id="ARBA00001946"/>
    </source>
</evidence>
<dbReference type="KEGG" id="upl:DSM104440_01083"/>
<sequence length="180" mass="20500">MIFFCNRCGANASQRIPEGDNRERAVCDACGTIQYLNPKIVVGCLPVWEDKILLCKRAIEPRRGLWTLPGGFMENGETAAEGAAREAMEEANARVEITDLYTVYSIPHISQVYMMFRARLLDRDVSPGIESLEVKLVTEDEIPWDELAFTMARRTLKHYLEDRKTGNFITRFGDIVPPER</sequence>
<dbReference type="InterPro" id="IPR029401">
    <property type="entry name" value="Nudix_N"/>
</dbReference>
<organism evidence="4 5">
    <name type="scientific">Usitatibacter palustris</name>
    <dbReference type="NCBI Taxonomy" id="2732487"/>
    <lineage>
        <taxon>Bacteria</taxon>
        <taxon>Pseudomonadati</taxon>
        <taxon>Pseudomonadota</taxon>
        <taxon>Betaproteobacteria</taxon>
        <taxon>Nitrosomonadales</taxon>
        <taxon>Usitatibacteraceae</taxon>
        <taxon>Usitatibacter</taxon>
    </lineage>
</organism>
<dbReference type="InterPro" id="IPR015797">
    <property type="entry name" value="NUDIX_hydrolase-like_dom_sf"/>
</dbReference>
<dbReference type="EMBL" id="CP053073">
    <property type="protein sequence ID" value="QJR14290.1"/>
    <property type="molecule type" value="Genomic_DNA"/>
</dbReference>
<comment type="cofactor">
    <cofactor evidence="1">
        <name>Mg(2+)</name>
        <dbReference type="ChEBI" id="CHEBI:18420"/>
    </cofactor>
</comment>
<keyword evidence="5" id="KW-1185">Reference proteome</keyword>
<dbReference type="FunCoup" id="A0A6M4H4A7">
    <property type="interactions" value="314"/>
</dbReference>
<dbReference type="PANTHER" id="PTHR43222:SF2">
    <property type="entry name" value="NUDIX HYDROLASE 23, CHLOROPLASTIC"/>
    <property type="match status" value="1"/>
</dbReference>
<dbReference type="Gene3D" id="2.20.70.10">
    <property type="match status" value="1"/>
</dbReference>
<reference evidence="4 5" key="1">
    <citation type="submission" date="2020-04" db="EMBL/GenBank/DDBJ databases">
        <title>Usitatibacter rugosus gen. nov., sp. nov. and Usitatibacter palustris sp. nov., novel members of Usitatibacteraceae fam. nov. within the order Nitrosomonadales isolated from soil.</title>
        <authorList>
            <person name="Huber K.J."/>
            <person name="Neumann-Schaal M."/>
            <person name="Geppert A."/>
            <person name="Luckner M."/>
            <person name="Wanner G."/>
            <person name="Overmann J."/>
        </authorList>
    </citation>
    <scope>NUCLEOTIDE SEQUENCE [LARGE SCALE GENOMIC DNA]</scope>
    <source>
        <strain evidence="4 5">Swamp67</strain>
    </source>
</reference>
<name>A0A6M4H4A7_9PROT</name>
<evidence type="ECO:0000256" key="2">
    <source>
        <dbReference type="ARBA" id="ARBA00022801"/>
    </source>
</evidence>
<feature type="domain" description="Nudix hydrolase" evidence="3">
    <location>
        <begin position="37"/>
        <end position="160"/>
    </location>
</feature>
<accession>A0A6M4H4A7</accession>
<dbReference type="Gene3D" id="3.90.79.10">
    <property type="entry name" value="Nucleoside Triphosphate Pyrophosphohydrolase"/>
    <property type="match status" value="1"/>
</dbReference>
<gene>
    <name evidence="4" type="primary">nudC_1</name>
    <name evidence="4" type="ORF">DSM104440_01083</name>
</gene>
<dbReference type="InterPro" id="IPR020084">
    <property type="entry name" value="NUDIX_hydrolase_CS"/>
</dbReference>
<dbReference type="InterPro" id="IPR000086">
    <property type="entry name" value="NUDIX_hydrolase_dom"/>
</dbReference>
<evidence type="ECO:0000259" key="3">
    <source>
        <dbReference type="PROSITE" id="PS51462"/>
    </source>
</evidence>
<dbReference type="InParanoid" id="A0A6M4H4A7"/>